<keyword evidence="4" id="KW-0547">Nucleotide-binding</keyword>
<dbReference type="KEGG" id="rama:IDM48_06785"/>
<reference evidence="12 13" key="1">
    <citation type="submission" date="2020-09" db="EMBL/GenBank/DDBJ databases">
        <title>Investigation of environmental microbe.</title>
        <authorList>
            <person name="Ou Y."/>
            <person name="Kang Q."/>
        </authorList>
    </citation>
    <scope>NUCLEOTIDE SEQUENCE [LARGE SCALE GENOMIC DNA]</scope>
    <source>
        <strain evidence="12 13">KJZ-9</strain>
    </source>
</reference>
<accession>A0A7H2BHI2</accession>
<gene>
    <name evidence="12" type="ORF">IDM48_06785</name>
</gene>
<evidence type="ECO:0000313" key="12">
    <source>
        <dbReference type="EMBL" id="QNV39128.1"/>
    </source>
</evidence>
<dbReference type="EC" id="3.5.4.25" evidence="2"/>
<evidence type="ECO:0000256" key="10">
    <source>
        <dbReference type="ARBA" id="ARBA00049295"/>
    </source>
</evidence>
<dbReference type="NCBIfam" id="NF001591">
    <property type="entry name" value="PRK00393.1"/>
    <property type="match status" value="1"/>
</dbReference>
<keyword evidence="7" id="KW-0342">GTP-binding</keyword>
<dbReference type="Pfam" id="PF00925">
    <property type="entry name" value="GTP_cyclohydro2"/>
    <property type="match status" value="1"/>
</dbReference>
<keyword evidence="9" id="KW-0456">Lyase</keyword>
<comment type="pathway">
    <text evidence="1">Cofactor biosynthesis; riboflavin biosynthesis.</text>
</comment>
<evidence type="ECO:0000256" key="7">
    <source>
        <dbReference type="ARBA" id="ARBA00023134"/>
    </source>
</evidence>
<evidence type="ECO:0000313" key="13">
    <source>
        <dbReference type="Proteomes" id="UP000516421"/>
    </source>
</evidence>
<dbReference type="InterPro" id="IPR036144">
    <property type="entry name" value="RibA-like_sf"/>
</dbReference>
<evidence type="ECO:0000256" key="1">
    <source>
        <dbReference type="ARBA" id="ARBA00005104"/>
    </source>
</evidence>
<dbReference type="GO" id="GO:0009231">
    <property type="term" value="P:riboflavin biosynthetic process"/>
    <property type="evidence" value="ECO:0007669"/>
    <property type="project" value="UniProtKB-UniPathway"/>
</dbReference>
<dbReference type="EMBL" id="CP061538">
    <property type="protein sequence ID" value="QNV39128.1"/>
    <property type="molecule type" value="Genomic_DNA"/>
</dbReference>
<dbReference type="GO" id="GO:0008686">
    <property type="term" value="F:3,4-dihydroxy-2-butanone-4-phosphate synthase activity"/>
    <property type="evidence" value="ECO:0007669"/>
    <property type="project" value="TreeGrafter"/>
</dbReference>
<keyword evidence="6" id="KW-0460">Magnesium</keyword>
<keyword evidence="13" id="KW-1185">Reference proteome</keyword>
<dbReference type="RefSeq" id="WP_151146680.1">
    <property type="nucleotide sequence ID" value="NZ_CP061538.1"/>
</dbReference>
<evidence type="ECO:0000256" key="3">
    <source>
        <dbReference type="ARBA" id="ARBA00022619"/>
    </source>
</evidence>
<dbReference type="GO" id="GO:0005829">
    <property type="term" value="C:cytosol"/>
    <property type="evidence" value="ECO:0007669"/>
    <property type="project" value="TreeGrafter"/>
</dbReference>
<evidence type="ECO:0000256" key="6">
    <source>
        <dbReference type="ARBA" id="ARBA00022842"/>
    </source>
</evidence>
<dbReference type="Gene3D" id="3.40.50.10990">
    <property type="entry name" value="GTP cyclohydrolase II"/>
    <property type="match status" value="1"/>
</dbReference>
<feature type="domain" description="GTP cyclohydrolase II" evidence="11">
    <location>
        <begin position="35"/>
        <end position="203"/>
    </location>
</feature>
<organism evidence="12 13">
    <name type="scientific">Rothia amarae</name>
    <dbReference type="NCBI Taxonomy" id="169480"/>
    <lineage>
        <taxon>Bacteria</taxon>
        <taxon>Bacillati</taxon>
        <taxon>Actinomycetota</taxon>
        <taxon>Actinomycetes</taxon>
        <taxon>Micrococcales</taxon>
        <taxon>Micrococcaceae</taxon>
        <taxon>Rothia</taxon>
    </lineage>
</organism>
<dbReference type="CDD" id="cd00641">
    <property type="entry name" value="GTP_cyclohydro2"/>
    <property type="match status" value="1"/>
</dbReference>
<evidence type="ECO:0000256" key="9">
    <source>
        <dbReference type="ARBA" id="ARBA00023239"/>
    </source>
</evidence>
<dbReference type="InterPro" id="IPR032677">
    <property type="entry name" value="GTP_cyclohydro_II"/>
</dbReference>
<evidence type="ECO:0000256" key="8">
    <source>
        <dbReference type="ARBA" id="ARBA00023211"/>
    </source>
</evidence>
<evidence type="ECO:0000259" key="11">
    <source>
        <dbReference type="Pfam" id="PF00925"/>
    </source>
</evidence>
<dbReference type="SUPFAM" id="SSF142695">
    <property type="entry name" value="RibA-like"/>
    <property type="match status" value="1"/>
</dbReference>
<comment type="catalytic activity">
    <reaction evidence="10">
        <text>GTP + 4 H2O = 2,5-diamino-6-hydroxy-4-(5-phosphoribosylamino)-pyrimidine + formate + 2 phosphate + 3 H(+)</text>
        <dbReference type="Rhea" id="RHEA:23704"/>
        <dbReference type="ChEBI" id="CHEBI:15377"/>
        <dbReference type="ChEBI" id="CHEBI:15378"/>
        <dbReference type="ChEBI" id="CHEBI:15740"/>
        <dbReference type="ChEBI" id="CHEBI:37565"/>
        <dbReference type="ChEBI" id="CHEBI:43474"/>
        <dbReference type="ChEBI" id="CHEBI:58614"/>
        <dbReference type="EC" id="3.5.4.25"/>
    </reaction>
</comment>
<dbReference type="InterPro" id="IPR000926">
    <property type="entry name" value="RibA"/>
</dbReference>
<evidence type="ECO:0000256" key="2">
    <source>
        <dbReference type="ARBA" id="ARBA00012762"/>
    </source>
</evidence>
<dbReference type="GO" id="GO:0005525">
    <property type="term" value="F:GTP binding"/>
    <property type="evidence" value="ECO:0007669"/>
    <property type="project" value="UniProtKB-KW"/>
</dbReference>
<dbReference type="Proteomes" id="UP000516421">
    <property type="component" value="Chromosome"/>
</dbReference>
<dbReference type="PANTHER" id="PTHR21327">
    <property type="entry name" value="GTP CYCLOHYDROLASE II-RELATED"/>
    <property type="match status" value="1"/>
</dbReference>
<dbReference type="AlphaFoldDB" id="A0A7H2BHI2"/>
<proteinExistence type="predicted"/>
<evidence type="ECO:0000256" key="5">
    <source>
        <dbReference type="ARBA" id="ARBA00022801"/>
    </source>
</evidence>
<keyword evidence="8" id="KW-0464">Manganese</keyword>
<evidence type="ECO:0000256" key="4">
    <source>
        <dbReference type="ARBA" id="ARBA00022741"/>
    </source>
</evidence>
<dbReference type="GO" id="GO:0003935">
    <property type="term" value="F:GTP cyclohydrolase II activity"/>
    <property type="evidence" value="ECO:0007669"/>
    <property type="project" value="UniProtKB-EC"/>
</dbReference>
<protein>
    <recommendedName>
        <fullName evidence="2">GTP cyclohydrolase II</fullName>
        <ecNumber evidence="2">3.5.4.25</ecNumber>
    </recommendedName>
</protein>
<keyword evidence="5 12" id="KW-0378">Hydrolase</keyword>
<dbReference type="PANTHER" id="PTHR21327:SF46">
    <property type="entry name" value="3,4-DIHYDROXY-2-BUTANONE 4-PHOSPHATE SYNTHASE"/>
    <property type="match status" value="1"/>
</dbReference>
<dbReference type="UniPathway" id="UPA00275"/>
<keyword evidence="3" id="KW-0686">Riboflavin biosynthesis</keyword>
<name>A0A7H2BHI2_9MICC</name>
<sequence length="240" mass="26641">MNEYQQTRKIEQPDSKELTPVVKPRLIAQSPAVCVPTAHGHFKMMAWQFADGSEHLSLQAVDAEGNPRTVSGDKNDARLFGPAVRIHSECATGDIFGSFRCDCGAQLAQGLRIIQERGGYLIYVRQHEGRGIGLVNKLRAYSLQSEGLDTVDANLAQGLAADQRDYRQTAVILRALGLDTIQLISNNPAKKQALLELGIRISGLISDEIEPRPENHTYLETKRERMNHLLTPSHHQKDTP</sequence>